<proteinExistence type="predicted"/>
<reference evidence="1" key="1">
    <citation type="journal article" date="2004" name="Nature">
        <title>Genome duplication in the teleost fish Tetraodon nigroviridis reveals the early vertebrate proto-karyotype.</title>
        <authorList>
            <person name="Jaillon O."/>
            <person name="Aury J.-M."/>
            <person name="Brunet F."/>
            <person name="Petit J.-L."/>
            <person name="Stange-Thomann N."/>
            <person name="Mauceli E."/>
            <person name="Bouneau L."/>
            <person name="Fischer C."/>
            <person name="Ozouf-Costaz C."/>
            <person name="Bernot A."/>
            <person name="Nicaud S."/>
            <person name="Jaffe D."/>
            <person name="Fisher S."/>
            <person name="Lutfalla G."/>
            <person name="Dossat C."/>
            <person name="Segurens B."/>
            <person name="Dasilva C."/>
            <person name="Salanoubat M."/>
            <person name="Levy M."/>
            <person name="Boudet N."/>
            <person name="Castellano S."/>
            <person name="Anthouard V."/>
            <person name="Jubin C."/>
            <person name="Castelli V."/>
            <person name="Katinka M."/>
            <person name="Vacherie B."/>
            <person name="Biemont C."/>
            <person name="Skalli Z."/>
            <person name="Cattolico L."/>
            <person name="Poulain J."/>
            <person name="De Berardinis V."/>
            <person name="Cruaud C."/>
            <person name="Duprat S."/>
            <person name="Brottier P."/>
            <person name="Coutanceau J.-P."/>
            <person name="Gouzy J."/>
            <person name="Parra G."/>
            <person name="Lardier G."/>
            <person name="Chapple C."/>
            <person name="McKernan K.J."/>
            <person name="McEwan P."/>
            <person name="Bosak S."/>
            <person name="Kellis M."/>
            <person name="Volff J.-N."/>
            <person name="Guigo R."/>
            <person name="Zody M.C."/>
            <person name="Mesirov J."/>
            <person name="Lindblad-Toh K."/>
            <person name="Birren B."/>
            <person name="Nusbaum C."/>
            <person name="Kahn D."/>
            <person name="Robinson-Rechavi M."/>
            <person name="Laudet V."/>
            <person name="Schachter V."/>
            <person name="Quetier F."/>
            <person name="Saurin W."/>
            <person name="Scarpelli C."/>
            <person name="Wincker P."/>
            <person name="Lander E.S."/>
            <person name="Weissenbach J."/>
            <person name="Roest Crollius H."/>
        </authorList>
    </citation>
    <scope>NUCLEOTIDE SEQUENCE [LARGE SCALE GENOMIC DNA]</scope>
</reference>
<accession>Q4SDY1</accession>
<dbReference type="PROSITE" id="PS51257">
    <property type="entry name" value="PROKAR_LIPOPROTEIN"/>
    <property type="match status" value="1"/>
</dbReference>
<comment type="caution">
    <text evidence="1">The sequence shown here is derived from an EMBL/GenBank/DDBJ whole genome shotgun (WGS) entry which is preliminary data.</text>
</comment>
<dbReference type="AlphaFoldDB" id="Q4SDY1"/>
<gene>
    <name evidence="1" type="ORF">GSTENG00019808001</name>
</gene>
<organism evidence="1">
    <name type="scientific">Tetraodon nigroviridis</name>
    <name type="common">Spotted green pufferfish</name>
    <name type="synonym">Chelonodon nigroviridis</name>
    <dbReference type="NCBI Taxonomy" id="99883"/>
    <lineage>
        <taxon>Eukaryota</taxon>
        <taxon>Metazoa</taxon>
        <taxon>Chordata</taxon>
        <taxon>Craniata</taxon>
        <taxon>Vertebrata</taxon>
        <taxon>Euteleostomi</taxon>
        <taxon>Actinopterygii</taxon>
        <taxon>Neopterygii</taxon>
        <taxon>Teleostei</taxon>
        <taxon>Neoteleostei</taxon>
        <taxon>Acanthomorphata</taxon>
        <taxon>Eupercaria</taxon>
        <taxon>Tetraodontiformes</taxon>
        <taxon>Tetradontoidea</taxon>
        <taxon>Tetraodontidae</taxon>
        <taxon>Tetraodon</taxon>
    </lineage>
</organism>
<dbReference type="EMBL" id="CAAE01014628">
    <property type="protein sequence ID" value="CAG01151.1"/>
    <property type="molecule type" value="Genomic_DNA"/>
</dbReference>
<sequence length="103" mass="10062">MCVYRCPSMWSCVGCGCSCPCRSVRTGAGCVAGRWICGVTIVLFCLCPLGEPGGRGGEGGGRGAAGGGGGADSVGGEILFVCVPIAVPTSLLLVVNAASPLPV</sequence>
<dbReference type="KEGG" id="tng:GSTEN00019808G001"/>
<reference evidence="1" key="2">
    <citation type="submission" date="2004-02" db="EMBL/GenBank/DDBJ databases">
        <authorList>
            <consortium name="Genoscope"/>
            <consortium name="Whitehead Institute Centre for Genome Research"/>
        </authorList>
    </citation>
    <scope>NUCLEOTIDE SEQUENCE</scope>
</reference>
<name>Q4SDY1_TETNG</name>
<protein>
    <submittedName>
        <fullName evidence="1">(spotted green pufferfish) hypothetical protein</fullName>
    </submittedName>
</protein>
<evidence type="ECO:0000313" key="1">
    <source>
        <dbReference type="EMBL" id="CAG01151.1"/>
    </source>
</evidence>